<protein>
    <submittedName>
        <fullName evidence="4">Peptidyl-prolyl cis-trans isomerase SurA</fullName>
    </submittedName>
</protein>
<dbReference type="PANTHER" id="PTHR47245">
    <property type="entry name" value="PEPTIDYLPROLYL ISOMERASE"/>
    <property type="match status" value="1"/>
</dbReference>
<feature type="chain" id="PRO_5011689679" evidence="2">
    <location>
        <begin position="21"/>
        <end position="642"/>
    </location>
</feature>
<dbReference type="PANTHER" id="PTHR47245:SF2">
    <property type="entry name" value="PEPTIDYL-PROLYL CIS-TRANS ISOMERASE HP_0175-RELATED"/>
    <property type="match status" value="1"/>
</dbReference>
<evidence type="ECO:0000256" key="1">
    <source>
        <dbReference type="PROSITE-ProRule" id="PRU00278"/>
    </source>
</evidence>
<proteinExistence type="predicted"/>
<accession>A0A1G7WEI6</accession>
<dbReference type="InterPro" id="IPR050245">
    <property type="entry name" value="PrsA_foldase"/>
</dbReference>
<dbReference type="OrthoDB" id="14196at2"/>
<keyword evidence="1" id="KW-0697">Rotamase</keyword>
<dbReference type="InterPro" id="IPR046357">
    <property type="entry name" value="PPIase_dom_sf"/>
</dbReference>
<sequence length="642" mass="74337">MKSLLSFCLSALCIGFAANAQIEGQTLFQIDGQEYKVDEFITSYQKNSDIVSASSESVEKHLERYVNFHLKLKSAYAIQLDTLSSFKKEFGRYYKQIADSYISNGEVTEAMVKETYDRTKTEVRASHILLNLPKYEEDTTEVYQKALMIRKRMENGEDFETLAKQYSDDPSVQSNAGDMNWFNAFKMVYEFEDTAYKLDVGEISNPVRTDFGYHIIKKTGERLSKGQLKTAHIMVLASDSLQDAEVRIQKIYKRLEEGDDFHELAKQYSQDPNTAGDGGYVPVFSLGGLNSKVYENKAYDLEKEGDYTKPFKTRFGWHIVKLIESIPLKPYDEVKEDYKKRLKSSSRSKYLITKIKEDLESLYEVEINEDAKDHFLSLIDSSFTQGKWTYEPQKKSASRYIIKVEDRTVDYATFGAYLERQQRSFSDLPAFKVVVENAIDDLVYSELLAYHKTRLPETDKEFGDRIEGYKNGVLIFDYMKEKIWEPVAEDTLLQKKYYSANASDFKIPQKVRGQLYTSKSKKTLESLASELQSRSTNDSLFQLPEEIISEEVLLEKSSLKLPENFKFEEGLSKIYKHSDQFLMMQVNEVEKAKIPEFDQVSGEIISILQEKKERQLISELRKNYTVIINNDVLKILKDKLEN</sequence>
<organism evidence="4 5">
    <name type="scientific">Psychroflexus sediminis</name>
    <dbReference type="NCBI Taxonomy" id="470826"/>
    <lineage>
        <taxon>Bacteria</taxon>
        <taxon>Pseudomonadati</taxon>
        <taxon>Bacteroidota</taxon>
        <taxon>Flavobacteriia</taxon>
        <taxon>Flavobacteriales</taxon>
        <taxon>Flavobacteriaceae</taxon>
        <taxon>Psychroflexus</taxon>
    </lineage>
</organism>
<evidence type="ECO:0000313" key="5">
    <source>
        <dbReference type="Proteomes" id="UP000199296"/>
    </source>
</evidence>
<reference evidence="4 5" key="1">
    <citation type="submission" date="2016-10" db="EMBL/GenBank/DDBJ databases">
        <authorList>
            <person name="de Groot N.N."/>
        </authorList>
    </citation>
    <scope>NUCLEOTIDE SEQUENCE [LARGE SCALE GENOMIC DNA]</scope>
    <source>
        <strain evidence="4 5">DSM 19803</strain>
    </source>
</reference>
<evidence type="ECO:0000313" key="4">
    <source>
        <dbReference type="EMBL" id="SDG70356.1"/>
    </source>
</evidence>
<keyword evidence="2" id="KW-0732">Signal</keyword>
<dbReference type="SUPFAM" id="SSF54534">
    <property type="entry name" value="FKBP-like"/>
    <property type="match status" value="2"/>
</dbReference>
<dbReference type="Proteomes" id="UP000199296">
    <property type="component" value="Unassembled WGS sequence"/>
</dbReference>
<feature type="domain" description="PpiC" evidence="3">
    <location>
        <begin position="120"/>
        <end position="220"/>
    </location>
</feature>
<keyword evidence="1 4" id="KW-0413">Isomerase</keyword>
<feature type="signal peptide" evidence="2">
    <location>
        <begin position="1"/>
        <end position="20"/>
    </location>
</feature>
<dbReference type="AlphaFoldDB" id="A0A1G7WEI6"/>
<dbReference type="PROSITE" id="PS50198">
    <property type="entry name" value="PPIC_PPIASE_2"/>
    <property type="match status" value="2"/>
</dbReference>
<dbReference type="EMBL" id="FNCW01000005">
    <property type="protein sequence ID" value="SDG70356.1"/>
    <property type="molecule type" value="Genomic_DNA"/>
</dbReference>
<keyword evidence="5" id="KW-1185">Reference proteome</keyword>
<evidence type="ECO:0000259" key="3">
    <source>
        <dbReference type="PROSITE" id="PS50198"/>
    </source>
</evidence>
<gene>
    <name evidence="4" type="ORF">SAMN04488027_105171</name>
</gene>
<dbReference type="RefSeq" id="WP_093367394.1">
    <property type="nucleotide sequence ID" value="NZ_FNCW01000005.1"/>
</dbReference>
<evidence type="ECO:0000256" key="2">
    <source>
        <dbReference type="SAM" id="SignalP"/>
    </source>
</evidence>
<feature type="domain" description="PpiC" evidence="3">
    <location>
        <begin position="225"/>
        <end position="324"/>
    </location>
</feature>
<dbReference type="Gene3D" id="3.10.50.40">
    <property type="match status" value="2"/>
</dbReference>
<dbReference type="Pfam" id="PF00639">
    <property type="entry name" value="Rotamase"/>
    <property type="match status" value="2"/>
</dbReference>
<dbReference type="STRING" id="470826.SAMN04488027_105171"/>
<name>A0A1G7WEI6_9FLAO</name>
<dbReference type="GO" id="GO:0003755">
    <property type="term" value="F:peptidyl-prolyl cis-trans isomerase activity"/>
    <property type="evidence" value="ECO:0007669"/>
    <property type="project" value="UniProtKB-KW"/>
</dbReference>
<dbReference type="InterPro" id="IPR000297">
    <property type="entry name" value="PPIase_PpiC"/>
</dbReference>